<dbReference type="EMBL" id="JAENHP010000027">
    <property type="protein sequence ID" value="MBM2622587.1"/>
    <property type="molecule type" value="Genomic_DNA"/>
</dbReference>
<protein>
    <recommendedName>
        <fullName evidence="5">DUF5666 domain-containing protein</fullName>
    </recommendedName>
</protein>
<dbReference type="Proteomes" id="UP000632138">
    <property type="component" value="Unassembled WGS sequence"/>
</dbReference>
<name>A0ABS2ARU9_9ACTN</name>
<keyword evidence="4" id="KW-1185">Reference proteome</keyword>
<feature type="transmembrane region" description="Helical" evidence="2">
    <location>
        <begin position="42"/>
        <end position="60"/>
    </location>
</feature>
<evidence type="ECO:0000256" key="2">
    <source>
        <dbReference type="SAM" id="Phobius"/>
    </source>
</evidence>
<dbReference type="RefSeq" id="WP_203383052.1">
    <property type="nucleotide sequence ID" value="NZ_JAENHP010000027.1"/>
</dbReference>
<accession>A0ABS2ARU9</accession>
<proteinExistence type="predicted"/>
<keyword evidence="2" id="KW-0812">Transmembrane</keyword>
<keyword evidence="2" id="KW-0472">Membrane</keyword>
<gene>
    <name evidence="3" type="ORF">JIG36_44500</name>
</gene>
<organism evidence="3 4">
    <name type="scientific">Paractinoplanes ovalisporus</name>
    <dbReference type="NCBI Taxonomy" id="2810368"/>
    <lineage>
        <taxon>Bacteria</taxon>
        <taxon>Bacillati</taxon>
        <taxon>Actinomycetota</taxon>
        <taxon>Actinomycetes</taxon>
        <taxon>Micromonosporales</taxon>
        <taxon>Micromonosporaceae</taxon>
        <taxon>Paractinoplanes</taxon>
    </lineage>
</organism>
<evidence type="ECO:0000313" key="3">
    <source>
        <dbReference type="EMBL" id="MBM2622587.1"/>
    </source>
</evidence>
<keyword evidence="2" id="KW-1133">Transmembrane helix</keyword>
<feature type="region of interest" description="Disordered" evidence="1">
    <location>
        <begin position="1"/>
        <end position="22"/>
    </location>
</feature>
<evidence type="ECO:0000256" key="1">
    <source>
        <dbReference type="SAM" id="MobiDB-lite"/>
    </source>
</evidence>
<evidence type="ECO:0008006" key="5">
    <source>
        <dbReference type="Google" id="ProtNLM"/>
    </source>
</evidence>
<reference evidence="3 4" key="1">
    <citation type="submission" date="2021-01" db="EMBL/GenBank/DDBJ databases">
        <title>Actinoplanes sp. nov. LDG1-06 isolated from lichen.</title>
        <authorList>
            <person name="Saeng-In P."/>
            <person name="Phongsopitanun W."/>
            <person name="Kanchanasin P."/>
            <person name="Yuki M."/>
            <person name="Kudo T."/>
            <person name="Ohkuma M."/>
            <person name="Tanasupawat S."/>
        </authorList>
    </citation>
    <scope>NUCLEOTIDE SEQUENCE [LARGE SCALE GENOMIC DNA]</scope>
    <source>
        <strain evidence="3 4">LDG1-06</strain>
    </source>
</reference>
<feature type="region of interest" description="Disordered" evidence="1">
    <location>
        <begin position="167"/>
        <end position="186"/>
    </location>
</feature>
<comment type="caution">
    <text evidence="3">The sequence shown here is derived from an EMBL/GenBank/DDBJ whole genome shotgun (WGS) entry which is preliminary data.</text>
</comment>
<evidence type="ECO:0000313" key="4">
    <source>
        <dbReference type="Proteomes" id="UP000632138"/>
    </source>
</evidence>
<sequence length="186" mass="18181">MNDDTAVIETVPADGRPADDQRDDGLAAELARAAPRRWWNKGTVVLGAIVLLVGGFAGGLQAQKQWGTADTPAGAGARAFGGGGQNRAGYGAAGGMPNFGGQAPGAATTSAAAAATTGKVKLVNGTTIYVETSDGSVVTVKTDGKTSVSTATKGKVSDVKAGQSVTIQGSTGADGTVTATSVTAAK</sequence>